<accession>A0A9P7QI94</accession>
<evidence type="ECO:0000256" key="1">
    <source>
        <dbReference type="ARBA" id="ARBA00011079"/>
    </source>
</evidence>
<keyword evidence="4" id="KW-0378">Hydrolase</keyword>
<dbReference type="PANTHER" id="PTHR11010:SF23">
    <property type="entry name" value="SERINE PEPTIDASE"/>
    <property type="match status" value="1"/>
</dbReference>
<dbReference type="Pfam" id="PF05577">
    <property type="entry name" value="Peptidase_S28"/>
    <property type="match status" value="2"/>
</dbReference>
<evidence type="ECO:0000256" key="2">
    <source>
        <dbReference type="ARBA" id="ARBA00022670"/>
    </source>
</evidence>
<dbReference type="GO" id="GO:0008239">
    <property type="term" value="F:dipeptidyl-peptidase activity"/>
    <property type="evidence" value="ECO:0007669"/>
    <property type="project" value="TreeGrafter"/>
</dbReference>
<proteinExistence type="inferred from homology"/>
<evidence type="ECO:0000313" key="8">
    <source>
        <dbReference type="EMBL" id="KAG6298263.1"/>
    </source>
</evidence>
<evidence type="ECO:0008006" key="10">
    <source>
        <dbReference type="Google" id="ProtNLM"/>
    </source>
</evidence>
<evidence type="ECO:0000256" key="3">
    <source>
        <dbReference type="ARBA" id="ARBA00022729"/>
    </source>
</evidence>
<evidence type="ECO:0000256" key="4">
    <source>
        <dbReference type="ARBA" id="ARBA00022801"/>
    </source>
</evidence>
<dbReference type="InterPro" id="IPR029058">
    <property type="entry name" value="AB_hydrolase_fold"/>
</dbReference>
<protein>
    <recommendedName>
        <fullName evidence="10">Serine protease</fullName>
    </recommendedName>
</protein>
<dbReference type="SUPFAM" id="SSF53474">
    <property type="entry name" value="alpha/beta-Hydrolases"/>
    <property type="match status" value="1"/>
</dbReference>
<reference evidence="8 9" key="1">
    <citation type="journal article" date="2020" name="bioRxiv">
        <title>Whole genome comparisons of ergot fungi reveals the divergence and evolution of species within the genus Claviceps are the result of varying mechanisms driving genome evolution and host range expansion.</title>
        <authorList>
            <person name="Wyka S.A."/>
            <person name="Mondo S.J."/>
            <person name="Liu M."/>
            <person name="Dettman J."/>
            <person name="Nalam V."/>
            <person name="Broders K.D."/>
        </authorList>
    </citation>
    <scope>NUCLEOTIDE SEQUENCE [LARGE SCALE GENOMIC DNA]</scope>
    <source>
        <strain evidence="8 9">Clav52</strain>
    </source>
</reference>
<comment type="similarity">
    <text evidence="1">Belongs to the peptidase S28 family.</text>
</comment>
<dbReference type="Proteomes" id="UP000707071">
    <property type="component" value="Unassembled WGS sequence"/>
</dbReference>
<dbReference type="GO" id="GO:0070008">
    <property type="term" value="F:serine-type exopeptidase activity"/>
    <property type="evidence" value="ECO:0007669"/>
    <property type="project" value="InterPro"/>
</dbReference>
<keyword evidence="3 7" id="KW-0732">Signal</keyword>
<evidence type="ECO:0000256" key="5">
    <source>
        <dbReference type="ARBA" id="ARBA00023180"/>
    </source>
</evidence>
<feature type="signal peptide" evidence="7">
    <location>
        <begin position="1"/>
        <end position="21"/>
    </location>
</feature>
<gene>
    <name evidence="8" type="ORF">E4U09_000984</name>
</gene>
<comment type="caution">
    <text evidence="8">The sequence shown here is derived from an EMBL/GenBank/DDBJ whole genome shotgun (WGS) entry which is preliminary data.</text>
</comment>
<dbReference type="AlphaFoldDB" id="A0A9P7QI94"/>
<organism evidence="8 9">
    <name type="scientific">Claviceps aff. purpurea</name>
    <dbReference type="NCBI Taxonomy" id="1967640"/>
    <lineage>
        <taxon>Eukaryota</taxon>
        <taxon>Fungi</taxon>
        <taxon>Dikarya</taxon>
        <taxon>Ascomycota</taxon>
        <taxon>Pezizomycotina</taxon>
        <taxon>Sordariomycetes</taxon>
        <taxon>Hypocreomycetidae</taxon>
        <taxon>Hypocreales</taxon>
        <taxon>Clavicipitaceae</taxon>
        <taxon>Claviceps</taxon>
    </lineage>
</organism>
<feature type="chain" id="PRO_5040293712" description="Serine protease" evidence="7">
    <location>
        <begin position="22"/>
        <end position="566"/>
    </location>
</feature>
<dbReference type="EMBL" id="SRRH01000131">
    <property type="protein sequence ID" value="KAG6298263.1"/>
    <property type="molecule type" value="Genomic_DNA"/>
</dbReference>
<keyword evidence="2" id="KW-0645">Protease</keyword>
<feature type="region of interest" description="Disordered" evidence="6">
    <location>
        <begin position="308"/>
        <end position="340"/>
    </location>
</feature>
<dbReference type="GO" id="GO:0006508">
    <property type="term" value="P:proteolysis"/>
    <property type="evidence" value="ECO:0007669"/>
    <property type="project" value="UniProtKB-KW"/>
</dbReference>
<name>A0A9P7QI94_9HYPO</name>
<keyword evidence="9" id="KW-1185">Reference proteome</keyword>
<dbReference type="Gene3D" id="3.40.50.1820">
    <property type="entry name" value="alpha/beta hydrolase"/>
    <property type="match status" value="2"/>
</dbReference>
<evidence type="ECO:0000313" key="9">
    <source>
        <dbReference type="Proteomes" id="UP000707071"/>
    </source>
</evidence>
<sequence length="566" mass="63496">MRVLTCVGAIVSALLLHSADAHGHKMRLRPPPPQEDDEAMLAVARAQGTIQNGTFQQLLDHKNPHLGTFSQRYWYNAEWWAGPGAAAPDESDGWDGYVGNTTQSFEFAKTNKAAVLALEHRYYGESSPFQNLTTTNLQHLTLDNAIQDIVYFANNVVLPFDKKRTSSPDKAPWVLTGCSYAGALSAWVQRLAPGTFWAYHCSSAVVEAISDFWQYYEPIEAGMPKNCSSDLKTAVAHIDKALASGDAKAGYNLKKQFGLETFANNDFSEAVKTGVGYWQSLSFKSSWHNPFYDFCDYIEYARDSSTCHRESSPSAQRRPNHNVFPEAKNNSKSHTQLPGPEGVGLNKALHGFARWSNEVLVPNYCSYFPYWQNQGNYSLECFDFNNPQNPTYRDTSVENSAGQRQWVWLGCNEPFEWWLVSGPAGQDTGLVSRFLDVNYKRAMCKNYFPREGNNTYGLDAGRTGDMVNKKTNGWDVGKTERVMWVGGEFDPWRSATVLADRRPGGPLQSTPETPAWIVPKATHCSDIHIKNVRANAELSRIFDEMVAKMKSWVDDFYVSKGRSPPT</sequence>
<dbReference type="InterPro" id="IPR008758">
    <property type="entry name" value="Peptidase_S28"/>
</dbReference>
<keyword evidence="5" id="KW-0325">Glycoprotein</keyword>
<evidence type="ECO:0000256" key="7">
    <source>
        <dbReference type="SAM" id="SignalP"/>
    </source>
</evidence>
<evidence type="ECO:0000256" key="6">
    <source>
        <dbReference type="SAM" id="MobiDB-lite"/>
    </source>
</evidence>
<dbReference type="PANTHER" id="PTHR11010">
    <property type="entry name" value="PROTEASE S28 PRO-X CARBOXYPEPTIDASE-RELATED"/>
    <property type="match status" value="1"/>
</dbReference>